<proteinExistence type="predicted"/>
<dbReference type="EMBL" id="HG994357">
    <property type="protein sequence ID" value="CAF2121920.1"/>
    <property type="molecule type" value="Genomic_DNA"/>
</dbReference>
<dbReference type="Proteomes" id="UP001295469">
    <property type="component" value="Chromosome A03"/>
</dbReference>
<sequence length="85" mass="9746">TTVCKFGVRCRWESTPASSFEPSVYENGVRCRWESTPASSSEPSKASKVSFSAHYSHLLFCCGENFTTMSPFYDWRKFLGFFSEF</sequence>
<organism evidence="1">
    <name type="scientific">Brassica napus</name>
    <name type="common">Rape</name>
    <dbReference type="NCBI Taxonomy" id="3708"/>
    <lineage>
        <taxon>Eukaryota</taxon>
        <taxon>Viridiplantae</taxon>
        <taxon>Streptophyta</taxon>
        <taxon>Embryophyta</taxon>
        <taxon>Tracheophyta</taxon>
        <taxon>Spermatophyta</taxon>
        <taxon>Magnoliopsida</taxon>
        <taxon>eudicotyledons</taxon>
        <taxon>Gunneridae</taxon>
        <taxon>Pentapetalae</taxon>
        <taxon>rosids</taxon>
        <taxon>malvids</taxon>
        <taxon>Brassicales</taxon>
        <taxon>Brassicaceae</taxon>
        <taxon>Brassiceae</taxon>
        <taxon>Brassica</taxon>
    </lineage>
</organism>
<protein>
    <submittedName>
        <fullName evidence="1">(rape) hypothetical protein</fullName>
    </submittedName>
</protein>
<reference evidence="1" key="1">
    <citation type="submission" date="2021-01" db="EMBL/GenBank/DDBJ databases">
        <authorList>
            <consortium name="Genoscope - CEA"/>
            <person name="William W."/>
        </authorList>
    </citation>
    <scope>NUCLEOTIDE SEQUENCE</scope>
</reference>
<feature type="non-terminal residue" evidence="1">
    <location>
        <position position="1"/>
    </location>
</feature>
<accession>A0A816V5Q3</accession>
<dbReference type="AlphaFoldDB" id="A0A816V5Q3"/>
<evidence type="ECO:0000313" key="1">
    <source>
        <dbReference type="EMBL" id="CAF2121920.1"/>
    </source>
</evidence>
<gene>
    <name evidence="1" type="ORF">DARMORV10_A03P15710.1</name>
</gene>
<name>A0A816V5Q3_BRANA</name>